<feature type="domain" description="Ion transport" evidence="13">
    <location>
        <begin position="37"/>
        <end position="263"/>
    </location>
</feature>
<dbReference type="EMBL" id="JAPJDA010000028">
    <property type="protein sequence ID" value="MCX2839462.1"/>
    <property type="molecule type" value="Genomic_DNA"/>
</dbReference>
<dbReference type="Proteomes" id="UP001148482">
    <property type="component" value="Unassembled WGS sequence"/>
</dbReference>
<evidence type="ECO:0000256" key="3">
    <source>
        <dbReference type="ARBA" id="ARBA00022538"/>
    </source>
</evidence>
<feature type="transmembrane region" description="Helical" evidence="12">
    <location>
        <begin position="108"/>
        <end position="126"/>
    </location>
</feature>
<dbReference type="FunFam" id="1.10.287.70:FF:000028">
    <property type="entry name" value="potassium voltage-gated channel subfamily D member 3"/>
    <property type="match status" value="1"/>
</dbReference>
<keyword evidence="9" id="KW-0406">Ion transport</keyword>
<evidence type="ECO:0000256" key="8">
    <source>
        <dbReference type="ARBA" id="ARBA00022989"/>
    </source>
</evidence>
<dbReference type="PANTHER" id="PTHR11537:SF254">
    <property type="entry name" value="POTASSIUM VOLTAGE-GATED CHANNEL PROTEIN SHAB"/>
    <property type="match status" value="1"/>
</dbReference>
<dbReference type="RefSeq" id="WP_266070828.1">
    <property type="nucleotide sequence ID" value="NZ_JAPJDA010000028.1"/>
</dbReference>
<evidence type="ECO:0000256" key="2">
    <source>
        <dbReference type="ARBA" id="ARBA00022448"/>
    </source>
</evidence>
<evidence type="ECO:0000256" key="11">
    <source>
        <dbReference type="ARBA" id="ARBA00023303"/>
    </source>
</evidence>
<organism evidence="14 15">
    <name type="scientific">Salinimicrobium profundisediminis</name>
    <dbReference type="NCBI Taxonomy" id="2994553"/>
    <lineage>
        <taxon>Bacteria</taxon>
        <taxon>Pseudomonadati</taxon>
        <taxon>Bacteroidota</taxon>
        <taxon>Flavobacteriia</taxon>
        <taxon>Flavobacteriales</taxon>
        <taxon>Flavobacteriaceae</taxon>
        <taxon>Salinimicrobium</taxon>
    </lineage>
</organism>
<keyword evidence="3" id="KW-0633">Potassium transport</keyword>
<dbReference type="InterPro" id="IPR005821">
    <property type="entry name" value="Ion_trans_dom"/>
</dbReference>
<dbReference type="PRINTS" id="PR00169">
    <property type="entry name" value="KCHANNEL"/>
</dbReference>
<evidence type="ECO:0000256" key="7">
    <source>
        <dbReference type="ARBA" id="ARBA00022958"/>
    </source>
</evidence>
<dbReference type="Gene3D" id="1.10.287.70">
    <property type="match status" value="1"/>
</dbReference>
<evidence type="ECO:0000259" key="13">
    <source>
        <dbReference type="Pfam" id="PF00520"/>
    </source>
</evidence>
<dbReference type="SUPFAM" id="SSF81324">
    <property type="entry name" value="Voltage-gated potassium channels"/>
    <property type="match status" value="1"/>
</dbReference>
<evidence type="ECO:0000256" key="12">
    <source>
        <dbReference type="SAM" id="Phobius"/>
    </source>
</evidence>
<keyword evidence="2" id="KW-0813">Transport</keyword>
<keyword evidence="8 12" id="KW-1133">Transmembrane helix</keyword>
<feature type="transmembrane region" description="Helical" evidence="12">
    <location>
        <begin position="35"/>
        <end position="56"/>
    </location>
</feature>
<comment type="caution">
    <text evidence="14">The sequence shown here is derived from an EMBL/GenBank/DDBJ whole genome shotgun (WGS) entry which is preliminary data.</text>
</comment>
<evidence type="ECO:0000256" key="1">
    <source>
        <dbReference type="ARBA" id="ARBA00004141"/>
    </source>
</evidence>
<dbReference type="GO" id="GO:0008076">
    <property type="term" value="C:voltage-gated potassium channel complex"/>
    <property type="evidence" value="ECO:0007669"/>
    <property type="project" value="InterPro"/>
</dbReference>
<gene>
    <name evidence="14" type="ORF">OQ279_15025</name>
</gene>
<evidence type="ECO:0000256" key="9">
    <source>
        <dbReference type="ARBA" id="ARBA00023065"/>
    </source>
</evidence>
<evidence type="ECO:0000256" key="5">
    <source>
        <dbReference type="ARBA" id="ARBA00022826"/>
    </source>
</evidence>
<dbReference type="GO" id="GO:0005249">
    <property type="term" value="F:voltage-gated potassium channel activity"/>
    <property type="evidence" value="ECO:0007669"/>
    <property type="project" value="InterPro"/>
</dbReference>
<keyword evidence="5" id="KW-0631">Potassium channel</keyword>
<accession>A0A9X3CYT7</accession>
<sequence>MKKVRQILYGHETFPKGLKKSVHKIMSVSKRQGNFSWYFDVFIISLILLNILALVLESVIPIKQQYHEQFVLFETFSVLIFTLEYVLRVWSANVKPKYSRSVIGNFKYACTPLAVIDLLAILPFYLPFLGIDLRLLRMFRIFRVFRLFKIARYLTALELMERVLIKKKEELMVSLIFTVFLLLLASTLMYYVENEAQPEHFSSIPETMWWGIATLTTVGYGDMYPVTGLGQFLGGIIAIIGIGLFALPTGILAAGFSEEVSQKAKKEGACPNCGNINN</sequence>
<keyword evidence="4 12" id="KW-0812">Transmembrane</keyword>
<evidence type="ECO:0000256" key="6">
    <source>
        <dbReference type="ARBA" id="ARBA00022882"/>
    </source>
</evidence>
<evidence type="ECO:0000256" key="10">
    <source>
        <dbReference type="ARBA" id="ARBA00023136"/>
    </source>
</evidence>
<proteinExistence type="predicted"/>
<comment type="subcellular location">
    <subcellularLocation>
        <location evidence="1">Membrane</location>
        <topology evidence="1">Multi-pass membrane protein</topology>
    </subcellularLocation>
</comment>
<reference evidence="14" key="1">
    <citation type="submission" date="2022-11" db="EMBL/GenBank/DDBJ databases">
        <title>Salinimicrobium profundisediminis sp. nov., isolated from deep-sea sediment of the Mariana Trench.</title>
        <authorList>
            <person name="Fu H."/>
        </authorList>
    </citation>
    <scope>NUCLEOTIDE SEQUENCE</scope>
    <source>
        <strain evidence="14">MT39</strain>
    </source>
</reference>
<keyword evidence="10 12" id="KW-0472">Membrane</keyword>
<dbReference type="GO" id="GO:0001508">
    <property type="term" value="P:action potential"/>
    <property type="evidence" value="ECO:0007669"/>
    <property type="project" value="TreeGrafter"/>
</dbReference>
<feature type="transmembrane region" description="Helical" evidence="12">
    <location>
        <begin position="171"/>
        <end position="192"/>
    </location>
</feature>
<keyword evidence="6" id="KW-0851">Voltage-gated channel</keyword>
<evidence type="ECO:0000313" key="14">
    <source>
        <dbReference type="EMBL" id="MCX2839462.1"/>
    </source>
</evidence>
<dbReference type="Pfam" id="PF00520">
    <property type="entry name" value="Ion_trans"/>
    <property type="match status" value="1"/>
</dbReference>
<feature type="transmembrane region" description="Helical" evidence="12">
    <location>
        <begin position="68"/>
        <end position="87"/>
    </location>
</feature>
<evidence type="ECO:0000313" key="15">
    <source>
        <dbReference type="Proteomes" id="UP001148482"/>
    </source>
</evidence>
<protein>
    <submittedName>
        <fullName evidence="14">Ion transporter</fullName>
    </submittedName>
</protein>
<dbReference type="Gene3D" id="1.20.120.350">
    <property type="entry name" value="Voltage-gated potassium channels. Chain C"/>
    <property type="match status" value="1"/>
</dbReference>
<dbReference type="PANTHER" id="PTHR11537">
    <property type="entry name" value="VOLTAGE-GATED POTASSIUM CHANNEL"/>
    <property type="match status" value="1"/>
</dbReference>
<dbReference type="InterPro" id="IPR027359">
    <property type="entry name" value="Volt_channel_dom_sf"/>
</dbReference>
<keyword evidence="11" id="KW-0407">Ion channel</keyword>
<evidence type="ECO:0000256" key="4">
    <source>
        <dbReference type="ARBA" id="ARBA00022692"/>
    </source>
</evidence>
<keyword evidence="15" id="KW-1185">Reference proteome</keyword>
<feature type="transmembrane region" description="Helical" evidence="12">
    <location>
        <begin position="232"/>
        <end position="256"/>
    </location>
</feature>
<dbReference type="AlphaFoldDB" id="A0A9X3CYT7"/>
<name>A0A9X3CYT7_9FLAO</name>
<keyword evidence="7" id="KW-0630">Potassium</keyword>
<dbReference type="InterPro" id="IPR028325">
    <property type="entry name" value="VG_K_chnl"/>
</dbReference>